<gene>
    <name evidence="1" type="ORF">C900_01951</name>
</gene>
<name>L8JSK8_9BACT</name>
<dbReference type="RefSeq" id="WP_009579398.1">
    <property type="nucleotide sequence ID" value="NZ_AMZN01000029.1"/>
</dbReference>
<keyword evidence="2" id="KW-1185">Reference proteome</keyword>
<comment type="caution">
    <text evidence="1">The sequence shown here is derived from an EMBL/GenBank/DDBJ whole genome shotgun (WGS) entry which is preliminary data.</text>
</comment>
<dbReference type="EMBL" id="AMZN01000029">
    <property type="protein sequence ID" value="ELR71956.1"/>
    <property type="molecule type" value="Genomic_DNA"/>
</dbReference>
<dbReference type="Proteomes" id="UP000011135">
    <property type="component" value="Unassembled WGS sequence"/>
</dbReference>
<organism evidence="1 2">
    <name type="scientific">Fulvivirga imtechensis AK7</name>
    <dbReference type="NCBI Taxonomy" id="1237149"/>
    <lineage>
        <taxon>Bacteria</taxon>
        <taxon>Pseudomonadati</taxon>
        <taxon>Bacteroidota</taxon>
        <taxon>Cytophagia</taxon>
        <taxon>Cytophagales</taxon>
        <taxon>Fulvivirgaceae</taxon>
        <taxon>Fulvivirga</taxon>
    </lineage>
</organism>
<dbReference type="STRING" id="1237149.C900_01951"/>
<evidence type="ECO:0000313" key="2">
    <source>
        <dbReference type="Proteomes" id="UP000011135"/>
    </source>
</evidence>
<evidence type="ECO:0000313" key="1">
    <source>
        <dbReference type="EMBL" id="ELR71956.1"/>
    </source>
</evidence>
<reference evidence="1 2" key="1">
    <citation type="submission" date="2012-12" db="EMBL/GenBank/DDBJ databases">
        <title>Genome assembly of Fulvivirga imtechensis AK7.</title>
        <authorList>
            <person name="Nupur N."/>
            <person name="Khatri I."/>
            <person name="Kumar R."/>
            <person name="Subramanian S."/>
            <person name="Pinnaka A."/>
        </authorList>
    </citation>
    <scope>NUCLEOTIDE SEQUENCE [LARGE SCALE GENOMIC DNA]</scope>
    <source>
        <strain evidence="1 2">AK7</strain>
    </source>
</reference>
<dbReference type="AlphaFoldDB" id="L8JSK8"/>
<sequence>MNLKDYKNIRETRKILASKILDFKKDKQSDIIYAGKQLGFLGWASYDI</sequence>
<proteinExistence type="predicted"/>
<protein>
    <submittedName>
        <fullName evidence="1">Uncharacterized protein</fullName>
    </submittedName>
</protein>
<accession>L8JSK8</accession>